<protein>
    <submittedName>
        <fullName evidence="1">NAD(+) kinase</fullName>
    </submittedName>
</protein>
<evidence type="ECO:0000313" key="1">
    <source>
        <dbReference type="EMBL" id="RLE50903.1"/>
    </source>
</evidence>
<organism evidence="1 2">
    <name type="scientific">Thermoproteota archaeon</name>
    <dbReference type="NCBI Taxonomy" id="2056631"/>
    <lineage>
        <taxon>Archaea</taxon>
        <taxon>Thermoproteota</taxon>
    </lineage>
</organism>
<keyword evidence="1" id="KW-0418">Kinase</keyword>
<feature type="non-terminal residue" evidence="1">
    <location>
        <position position="130"/>
    </location>
</feature>
<dbReference type="InterPro" id="IPR002504">
    <property type="entry name" value="NADK"/>
</dbReference>
<accession>A0A497EU33</accession>
<gene>
    <name evidence="1" type="ORF">DRJ21_01190</name>
</gene>
<dbReference type="Gene3D" id="3.40.50.10330">
    <property type="entry name" value="Probable inorganic polyphosphate/atp-NAD kinase, domain 1"/>
    <property type="match status" value="1"/>
</dbReference>
<reference evidence="1 2" key="1">
    <citation type="submission" date="2018-06" db="EMBL/GenBank/DDBJ databases">
        <title>Extensive metabolic versatility and redundancy in microbially diverse, dynamic hydrothermal sediments.</title>
        <authorList>
            <person name="Dombrowski N."/>
            <person name="Teske A."/>
            <person name="Baker B.J."/>
        </authorList>
    </citation>
    <scope>NUCLEOTIDE SEQUENCE [LARGE SCALE GENOMIC DNA]</scope>
    <source>
        <strain evidence="1">B30_G17</strain>
    </source>
</reference>
<dbReference type="InterPro" id="IPR016064">
    <property type="entry name" value="NAD/diacylglycerol_kinase_sf"/>
</dbReference>
<keyword evidence="1" id="KW-0808">Transferase</keyword>
<dbReference type="AlphaFoldDB" id="A0A497EU33"/>
<dbReference type="GO" id="GO:0006741">
    <property type="term" value="P:NADP+ biosynthetic process"/>
    <property type="evidence" value="ECO:0007669"/>
    <property type="project" value="InterPro"/>
</dbReference>
<dbReference type="Pfam" id="PF01513">
    <property type="entry name" value="NAD_kinase"/>
    <property type="match status" value="1"/>
</dbReference>
<sequence length="130" mass="14770">MKMNRVGIVSRLDSNEILEKTREIISILEKRRFHLILERNLAEKIGWRGESCNLESFNVDFLIVIGGDGTVLRTARLLGKSNIPMLVINAGTLGFLSEIEIHEINSALDMIVNDKYEIEECTRIRATVNN</sequence>
<evidence type="ECO:0000313" key="2">
    <source>
        <dbReference type="Proteomes" id="UP000281962"/>
    </source>
</evidence>
<dbReference type="PANTHER" id="PTHR20275:SF0">
    <property type="entry name" value="NAD KINASE"/>
    <property type="match status" value="1"/>
</dbReference>
<dbReference type="InterPro" id="IPR017438">
    <property type="entry name" value="ATP-NAD_kinase_N"/>
</dbReference>
<comment type="caution">
    <text evidence="1">The sequence shown here is derived from an EMBL/GenBank/DDBJ whole genome shotgun (WGS) entry which is preliminary data.</text>
</comment>
<dbReference type="SUPFAM" id="SSF111331">
    <property type="entry name" value="NAD kinase/diacylglycerol kinase-like"/>
    <property type="match status" value="1"/>
</dbReference>
<dbReference type="PANTHER" id="PTHR20275">
    <property type="entry name" value="NAD KINASE"/>
    <property type="match status" value="1"/>
</dbReference>
<dbReference type="Proteomes" id="UP000281962">
    <property type="component" value="Unassembled WGS sequence"/>
</dbReference>
<dbReference type="EMBL" id="QMQY01000037">
    <property type="protein sequence ID" value="RLE50903.1"/>
    <property type="molecule type" value="Genomic_DNA"/>
</dbReference>
<name>A0A497EU33_9CREN</name>
<proteinExistence type="predicted"/>
<dbReference type="GO" id="GO:0003951">
    <property type="term" value="F:NAD+ kinase activity"/>
    <property type="evidence" value="ECO:0007669"/>
    <property type="project" value="InterPro"/>
</dbReference>